<sequence>MLPLDGPLPDPLNPGSHGTVQPILDAGKKAFLDALKMPNYTRMDYNASNTIQWNSDTTAVQTCAKIFLGCLPLMFNNLSHLYWKCHASGGGWNAMTLGGSNGRDLSYFMYGMAYDPHMNLDRSKNGSHIVGSAFSGFTEFSTAMTQASQQGSVSPPPPTNCAYATFTQKLREEVKNAGQVPSTCPLSALFYGASSYFRYQQITSAKSAGGTPKTIREMLYFLAALQFSPQYDAFDRYVTSHFQTITGSQSSNNDSELKLQVADSGITPKPGSSSADTLSAADLKSYLASTFHLAPAFIGLLQGSSTSGDPWLHSLFSNSQLDLSIPSSGTALFSKVSNYAYALQFQLTFLYSMCGNIGVKCGWQECRYGKDITGSGDSLQSHICPGFKCQESNFNHKKGDTQCNHNDYGQNDYCGKGSNGSPSPLQAFITGALPSFGLSSSSTPNHMSDHPQGALCHTPMGFEGTHLRQDPGTGNYILSALRPICGEVSSPFRQLSEKLGCLTKRTPRTLGDLFGFTWHLNGQLFNTELLKSALQTSLSSPSTQSIKALLTDSLRPPTDSLLSKTLNTLESGFTFWGTLDGYFSASALAVGLYGLNRHCHKKAQDDKITHNTGGCTTSPNDMWSLLQPVRSNTNNPDCMSGTCGGYLSPLTHSAGATYAPVHASVYLSWLAYLTDDFHDWFQSLLDEFKNIDCSKTGCRTFSSNTKCDKAHSPGTHGDTSQCSCDSVVHCGGVLPVLYRHGFQFYSPYTLSGGSKGDDNSKRSCDKFHSALSNVLAEGAPLAKLLESIDEFLYAIRWEFFSKLSGFWTIYVCIILYTFFFLLDTLHVRSHLHFPSSNSIAPISLLGTGKAPALKKFTKLTYFMP</sequence>
<keyword evidence="3" id="KW-1185">Reference proteome</keyword>
<keyword evidence="1" id="KW-0812">Transmembrane</keyword>
<dbReference type="RefSeq" id="XP_067716847.1">
    <property type="nucleotide sequence ID" value="XM_067860746.1"/>
</dbReference>
<organism evidence="2 3">
    <name type="scientific">Babesia caballi</name>
    <dbReference type="NCBI Taxonomy" id="5871"/>
    <lineage>
        <taxon>Eukaryota</taxon>
        <taxon>Sar</taxon>
        <taxon>Alveolata</taxon>
        <taxon>Apicomplexa</taxon>
        <taxon>Aconoidasida</taxon>
        <taxon>Piroplasmida</taxon>
        <taxon>Babesiidae</taxon>
        <taxon>Babesia</taxon>
    </lineage>
</organism>
<keyword evidence="1" id="KW-0472">Membrane</keyword>
<dbReference type="Proteomes" id="UP001497744">
    <property type="component" value="Unassembled WGS sequence"/>
</dbReference>
<name>A0AAV4LXP7_BABCB</name>
<evidence type="ECO:0000313" key="2">
    <source>
        <dbReference type="EMBL" id="GIX64778.1"/>
    </source>
</evidence>
<protein>
    <submittedName>
        <fullName evidence="2">Variant erythrocyte surface antigen-1 family protein</fullName>
    </submittedName>
</protein>
<evidence type="ECO:0000313" key="3">
    <source>
        <dbReference type="Proteomes" id="UP001497744"/>
    </source>
</evidence>
<reference evidence="2 3" key="1">
    <citation type="submission" date="2021-06" db="EMBL/GenBank/DDBJ databases">
        <title>Genome sequence of Babesia caballi.</title>
        <authorList>
            <person name="Yamagishi J."/>
            <person name="Kidaka T."/>
            <person name="Ochi A."/>
        </authorList>
    </citation>
    <scope>NUCLEOTIDE SEQUENCE [LARGE SCALE GENOMIC DNA]</scope>
    <source>
        <strain evidence="2">USDA-D6B2</strain>
    </source>
</reference>
<dbReference type="GeneID" id="94196259"/>
<proteinExistence type="predicted"/>
<keyword evidence="1" id="KW-1133">Transmembrane helix</keyword>
<dbReference type="AlphaFoldDB" id="A0AAV4LXP7"/>
<accession>A0AAV4LXP7</accession>
<comment type="caution">
    <text evidence="2">The sequence shown here is derived from an EMBL/GenBank/DDBJ whole genome shotgun (WGS) entry which is preliminary data.</text>
</comment>
<feature type="transmembrane region" description="Helical" evidence="1">
    <location>
        <begin position="805"/>
        <end position="822"/>
    </location>
</feature>
<gene>
    <name evidence="2" type="ORF">BcabD6B2_42130</name>
</gene>
<evidence type="ECO:0000256" key="1">
    <source>
        <dbReference type="SAM" id="Phobius"/>
    </source>
</evidence>
<dbReference type="EMBL" id="BPLF01000003">
    <property type="protein sequence ID" value="GIX64778.1"/>
    <property type="molecule type" value="Genomic_DNA"/>
</dbReference>